<dbReference type="SUPFAM" id="SSF55961">
    <property type="entry name" value="Bet v1-like"/>
    <property type="match status" value="1"/>
</dbReference>
<dbReference type="Pfam" id="PF19298">
    <property type="entry name" value="KshA_C"/>
    <property type="match status" value="1"/>
</dbReference>
<dbReference type="GO" id="GO:0016491">
    <property type="term" value="F:oxidoreductase activity"/>
    <property type="evidence" value="ECO:0007669"/>
    <property type="project" value="UniProtKB-KW"/>
</dbReference>
<keyword evidence="1" id="KW-0560">Oxidoreductase</keyword>
<proteinExistence type="predicted"/>
<dbReference type="EMBL" id="UINC01017506">
    <property type="protein sequence ID" value="SVA72642.1"/>
    <property type="molecule type" value="Genomic_DNA"/>
</dbReference>
<reference evidence="3" key="1">
    <citation type="submission" date="2018-05" db="EMBL/GenBank/DDBJ databases">
        <authorList>
            <person name="Lanie J.A."/>
            <person name="Ng W.-L."/>
            <person name="Kazmierczak K.M."/>
            <person name="Andrzejewski T.M."/>
            <person name="Davidsen T.M."/>
            <person name="Wayne K.J."/>
            <person name="Tettelin H."/>
            <person name="Glass J.I."/>
            <person name="Rusch D."/>
            <person name="Podicherti R."/>
            <person name="Tsui H.-C.T."/>
            <person name="Winkler M.E."/>
        </authorList>
    </citation>
    <scope>NUCLEOTIDE SEQUENCE</scope>
</reference>
<sequence>MIPCFGSELCTVRTEHNIEATLQNKKLPTCEQNNLVFAWYDHEDLKPDYAVTRIQECFDDNWSDWGMEQYLINNNCRELIDNMADKGHFGPVHGCPAIEFTNEADGINYTQMMTGESEVLGGSLWSEAIYTGPAYMVTLMKTDVAKSRLLVSHLPINQTNFLIQFGCIVQKDTKASEEENQAYVKAYVEANLLAFGQDVSIWHNKIYVEDPILCAGDGPVNKLRKWYRQFYVDRKDIPKGLDMLKRHF</sequence>
<evidence type="ECO:0000256" key="1">
    <source>
        <dbReference type="ARBA" id="ARBA00023002"/>
    </source>
</evidence>
<dbReference type="AlphaFoldDB" id="A0A381Y7P8"/>
<feature type="domain" description="3-ketosteroid-9-alpha-monooxygenase oxygenase component-like C-terminal" evidence="2">
    <location>
        <begin position="39"/>
        <end position="231"/>
    </location>
</feature>
<evidence type="ECO:0000259" key="2">
    <source>
        <dbReference type="Pfam" id="PF19298"/>
    </source>
</evidence>
<dbReference type="InterPro" id="IPR045605">
    <property type="entry name" value="KshA-like_C"/>
</dbReference>
<protein>
    <recommendedName>
        <fullName evidence="2">3-ketosteroid-9-alpha-monooxygenase oxygenase component-like C-terminal domain-containing protein</fullName>
    </recommendedName>
</protein>
<gene>
    <name evidence="3" type="ORF">METZ01_LOCUS125496</name>
</gene>
<accession>A0A381Y7P8</accession>
<dbReference type="Gene3D" id="3.90.380.10">
    <property type="entry name" value="Naphthalene 1,2-dioxygenase Alpha Subunit, Chain A, domain 1"/>
    <property type="match status" value="1"/>
</dbReference>
<name>A0A381Y7P8_9ZZZZ</name>
<dbReference type="GO" id="GO:0008203">
    <property type="term" value="P:cholesterol metabolic process"/>
    <property type="evidence" value="ECO:0007669"/>
    <property type="project" value="InterPro"/>
</dbReference>
<organism evidence="3">
    <name type="scientific">marine metagenome</name>
    <dbReference type="NCBI Taxonomy" id="408172"/>
    <lineage>
        <taxon>unclassified sequences</taxon>
        <taxon>metagenomes</taxon>
        <taxon>ecological metagenomes</taxon>
    </lineage>
</organism>
<evidence type="ECO:0000313" key="3">
    <source>
        <dbReference type="EMBL" id="SVA72642.1"/>
    </source>
</evidence>